<evidence type="ECO:0000313" key="3">
    <source>
        <dbReference type="Proteomes" id="UP000017836"/>
    </source>
</evidence>
<sequence>MDKRKHLVRIPCAAHNIDIMLEEFSEIKIVKETLEEARLVSRFTYNHSKILFLFREHSKKKVIIRPVITRFATDYLAVDSIRESEYAIKRLFTCEEWLNDRLSKSSA</sequence>
<proteinExistence type="predicted"/>
<evidence type="ECO:0000313" key="2">
    <source>
        <dbReference type="EMBL" id="ERM93864.1"/>
    </source>
</evidence>
<evidence type="ECO:0000259" key="1">
    <source>
        <dbReference type="Pfam" id="PF04937"/>
    </source>
</evidence>
<dbReference type="SUPFAM" id="SSF53098">
    <property type="entry name" value="Ribonuclease H-like"/>
    <property type="match status" value="1"/>
</dbReference>
<organism evidence="2 3">
    <name type="scientific">Amborella trichopoda</name>
    <dbReference type="NCBI Taxonomy" id="13333"/>
    <lineage>
        <taxon>Eukaryota</taxon>
        <taxon>Viridiplantae</taxon>
        <taxon>Streptophyta</taxon>
        <taxon>Embryophyta</taxon>
        <taxon>Tracheophyta</taxon>
        <taxon>Spermatophyta</taxon>
        <taxon>Magnoliopsida</taxon>
        <taxon>Amborellales</taxon>
        <taxon>Amborellaceae</taxon>
        <taxon>Amborella</taxon>
    </lineage>
</organism>
<dbReference type="InterPro" id="IPR007021">
    <property type="entry name" value="DUF659"/>
</dbReference>
<accession>U5CU32</accession>
<dbReference type="AlphaFoldDB" id="U5CU32"/>
<reference evidence="3" key="1">
    <citation type="journal article" date="2013" name="Science">
        <title>The Amborella genome and the evolution of flowering plants.</title>
        <authorList>
            <consortium name="Amborella Genome Project"/>
        </authorList>
    </citation>
    <scope>NUCLEOTIDE SEQUENCE [LARGE SCALE GENOMIC DNA]</scope>
</reference>
<feature type="domain" description="DUF659" evidence="1">
    <location>
        <begin position="1"/>
        <end position="40"/>
    </location>
</feature>
<name>U5CU32_AMBTC</name>
<dbReference type="Proteomes" id="UP000017836">
    <property type="component" value="Unassembled WGS sequence"/>
</dbReference>
<dbReference type="Gramene" id="ERM93864">
    <property type="protein sequence ID" value="ERM93864"/>
    <property type="gene ID" value="AMTR_s03848p00000490"/>
</dbReference>
<dbReference type="InterPro" id="IPR012337">
    <property type="entry name" value="RNaseH-like_sf"/>
</dbReference>
<dbReference type="EMBL" id="KI397560">
    <property type="protein sequence ID" value="ERM93864.1"/>
    <property type="molecule type" value="Genomic_DNA"/>
</dbReference>
<dbReference type="HOGENOM" id="CLU_016471_6_0_1"/>
<feature type="non-terminal residue" evidence="2">
    <location>
        <position position="107"/>
    </location>
</feature>
<protein>
    <recommendedName>
        <fullName evidence="1">DUF659 domain-containing protein</fullName>
    </recommendedName>
</protein>
<gene>
    <name evidence="2" type="ORF">AMTR_s03848p00000490</name>
</gene>
<keyword evidence="3" id="KW-1185">Reference proteome</keyword>
<dbReference type="Pfam" id="PF04937">
    <property type="entry name" value="DUF659"/>
    <property type="match status" value="1"/>
</dbReference>